<evidence type="ECO:0000256" key="1">
    <source>
        <dbReference type="ARBA" id="ARBA00022679"/>
    </source>
</evidence>
<evidence type="ECO:0000313" key="3">
    <source>
        <dbReference type="Proteomes" id="UP000443843"/>
    </source>
</evidence>
<dbReference type="Proteomes" id="UP000443843">
    <property type="component" value="Unassembled WGS sequence"/>
</dbReference>
<dbReference type="GO" id="GO:0008410">
    <property type="term" value="F:CoA-transferase activity"/>
    <property type="evidence" value="ECO:0007669"/>
    <property type="project" value="TreeGrafter"/>
</dbReference>
<dbReference type="InterPro" id="IPR050483">
    <property type="entry name" value="CoA-transferase_III_domain"/>
</dbReference>
<dbReference type="InterPro" id="IPR003673">
    <property type="entry name" value="CoA-Trfase_fam_III"/>
</dbReference>
<keyword evidence="1 2" id="KW-0808">Transferase</keyword>
<sequence length="407" mass="44490">MDRSLTGLRVLDLSRVLAGPWATQNLADLGAEVIKVERPGLGDDTRAWGPPFVKDADGRDTFDSTYFVSANRGKKSVTIDFSNPEGQEIIRALAAECDILVENFRTGTLARYGLDHASLAQVNPRLIYCSITGFGQDGPYAGLPGYDFVLQGMSGLMDMTGNPDDQPGGGPMKVGIAIGDILTGTFATSAILAAVEQRHRTGRGQHIDMSLLDCVVSLTSYQALNYLIGDRMPRRLGNAHPNIVPYQVFRCAEGNLILAIGNQSQYEKFCNAIGRGDLVSDPRFATGAGRIENRDDLIPQLESEMMKRTMLEWIDFLEPHGVPCGPIYRMDQVFEDPQVKHRQMKVSVPHSTGGDIPNVASPYRLSDSPVRYDHAAPTLGQHTDDVLGRVLNYDAAALKALRDRSVL</sequence>
<dbReference type="PANTHER" id="PTHR48207">
    <property type="entry name" value="SUCCINATE--HYDROXYMETHYLGLUTARATE COA-TRANSFERASE"/>
    <property type="match status" value="1"/>
</dbReference>
<proteinExistence type="predicted"/>
<evidence type="ECO:0000313" key="2">
    <source>
        <dbReference type="EMBL" id="MWB78104.1"/>
    </source>
</evidence>
<dbReference type="Gene3D" id="3.40.50.10540">
    <property type="entry name" value="Crotonobetainyl-coa:carnitine coa-transferase, domain 1"/>
    <property type="match status" value="1"/>
</dbReference>
<gene>
    <name evidence="2" type="ORF">GLS40_08725</name>
</gene>
<dbReference type="AlphaFoldDB" id="A0A844W5U7"/>
<accession>A0A844W5U7</accession>
<comment type="caution">
    <text evidence="2">The sequence shown here is derived from an EMBL/GenBank/DDBJ whole genome shotgun (WGS) entry which is preliminary data.</text>
</comment>
<dbReference type="EMBL" id="WNXQ01000004">
    <property type="protein sequence ID" value="MWB78104.1"/>
    <property type="molecule type" value="Genomic_DNA"/>
</dbReference>
<keyword evidence="3" id="KW-1185">Reference proteome</keyword>
<dbReference type="InterPro" id="IPR044855">
    <property type="entry name" value="CoA-Trfase_III_dom3_sf"/>
</dbReference>
<dbReference type="PANTHER" id="PTHR48207:SF3">
    <property type="entry name" value="SUCCINATE--HYDROXYMETHYLGLUTARATE COA-TRANSFERASE"/>
    <property type="match status" value="1"/>
</dbReference>
<dbReference type="Gene3D" id="3.30.1540.10">
    <property type="entry name" value="formyl-coa transferase, domain 3"/>
    <property type="match status" value="1"/>
</dbReference>
<dbReference type="InterPro" id="IPR023606">
    <property type="entry name" value="CoA-Trfase_III_dom_1_sf"/>
</dbReference>
<dbReference type="Pfam" id="PF02515">
    <property type="entry name" value="CoA_transf_3"/>
    <property type="match status" value="1"/>
</dbReference>
<dbReference type="SUPFAM" id="SSF89796">
    <property type="entry name" value="CoA-transferase family III (CaiB/BaiF)"/>
    <property type="match status" value="1"/>
</dbReference>
<reference evidence="2 3" key="1">
    <citation type="submission" date="2019-11" db="EMBL/GenBank/DDBJ databases">
        <title>Pseudooceanicola pacifica sp. nov., isolated from deep-sea sediment of the Pacific Ocean.</title>
        <authorList>
            <person name="Lyu L."/>
        </authorList>
    </citation>
    <scope>NUCLEOTIDE SEQUENCE [LARGE SCALE GENOMIC DNA]</scope>
    <source>
        <strain evidence="2 3">216_PA32_1</strain>
    </source>
</reference>
<protein>
    <submittedName>
        <fullName evidence="2">CoA transferase</fullName>
    </submittedName>
</protein>
<organism evidence="2 3">
    <name type="scientific">Pseudooceanicola pacificus</name>
    <dbReference type="NCBI Taxonomy" id="2676438"/>
    <lineage>
        <taxon>Bacteria</taxon>
        <taxon>Pseudomonadati</taxon>
        <taxon>Pseudomonadota</taxon>
        <taxon>Alphaproteobacteria</taxon>
        <taxon>Rhodobacterales</taxon>
        <taxon>Paracoccaceae</taxon>
        <taxon>Pseudooceanicola</taxon>
    </lineage>
</organism>
<name>A0A844W5U7_9RHOB</name>